<dbReference type="Proteomes" id="UP000502498">
    <property type="component" value="Chromosome"/>
</dbReference>
<accession>A0A7D4UA87</accession>
<dbReference type="RefSeq" id="WP_172988563.1">
    <property type="nucleotide sequence ID" value="NZ_CP054038.1"/>
</dbReference>
<reference evidence="2 3" key="1">
    <citation type="submission" date="2020-05" db="EMBL/GenBank/DDBJ databases">
        <title>Strain PA2F3 complete genome.</title>
        <authorList>
            <person name="Kim Y.-S."/>
            <person name="Kim S.-J."/>
            <person name="Jung H.-k."/>
            <person name="Kim S.-E."/>
            <person name="Kim K.-H."/>
        </authorList>
    </citation>
    <scope>NUCLEOTIDE SEQUENCE [LARGE SCALE GENOMIC DNA]</scope>
    <source>
        <strain evidence="2 3">PA2F3</strain>
    </source>
</reference>
<name>A0A7D4UA87_9MICO</name>
<evidence type="ECO:0000313" key="3">
    <source>
        <dbReference type="Proteomes" id="UP000502498"/>
    </source>
</evidence>
<evidence type="ECO:0000313" key="2">
    <source>
        <dbReference type="EMBL" id="QKJ18183.1"/>
    </source>
</evidence>
<evidence type="ECO:0000256" key="1">
    <source>
        <dbReference type="SAM" id="MobiDB-lite"/>
    </source>
</evidence>
<protein>
    <submittedName>
        <fullName evidence="2">Glucose-6-phosphate dehydrogenase</fullName>
    </submittedName>
</protein>
<proteinExistence type="predicted"/>
<dbReference type="AlphaFoldDB" id="A0A7D4UA87"/>
<dbReference type="EMBL" id="CP054038">
    <property type="protein sequence ID" value="QKJ18183.1"/>
    <property type="molecule type" value="Genomic_DNA"/>
</dbReference>
<feature type="region of interest" description="Disordered" evidence="1">
    <location>
        <begin position="85"/>
        <end position="106"/>
    </location>
</feature>
<gene>
    <name evidence="2" type="ORF">HQM25_01325</name>
</gene>
<sequence length="134" mass="14534">MKIVDSSDWRENLPFETPTLVADVVPGEPTRCVGCGADSALHERSELWAVKHRHPKNHSGFVRFYCAEHRPAVVVAPAPVVAAAKPKAARKPAAPRTTTPRPTPSIDRVRAMCPDCFLEVSATGECGMCGNKVF</sequence>
<organism evidence="2 3">
    <name type="scientific">Microbacterium hominis</name>
    <dbReference type="NCBI Taxonomy" id="162426"/>
    <lineage>
        <taxon>Bacteria</taxon>
        <taxon>Bacillati</taxon>
        <taxon>Actinomycetota</taxon>
        <taxon>Actinomycetes</taxon>
        <taxon>Micrococcales</taxon>
        <taxon>Microbacteriaceae</taxon>
        <taxon>Microbacterium</taxon>
    </lineage>
</organism>
<feature type="compositionally biased region" description="Low complexity" evidence="1">
    <location>
        <begin position="85"/>
        <end position="100"/>
    </location>
</feature>